<dbReference type="OrthoDB" id="9811174at2"/>
<evidence type="ECO:0000313" key="4">
    <source>
        <dbReference type="Proteomes" id="UP000245021"/>
    </source>
</evidence>
<gene>
    <name evidence="3" type="primary">merR_4</name>
    <name evidence="3" type="ORF">NtB2_01714</name>
</gene>
<dbReference type="PANTHER" id="PTHR30204">
    <property type="entry name" value="REDOX-CYCLING DRUG-SENSING TRANSCRIPTIONAL ACTIVATOR SOXR"/>
    <property type="match status" value="1"/>
</dbReference>
<dbReference type="GO" id="GO:0003700">
    <property type="term" value="F:DNA-binding transcription factor activity"/>
    <property type="evidence" value="ECO:0007669"/>
    <property type="project" value="InterPro"/>
</dbReference>
<reference evidence="3 4" key="1">
    <citation type="journal article" date="2018" name="Genome Announc.">
        <title>Draft Genome Sequence of Lactococcus sp. Strain NtB2 (JCM 32569), Isolated from the Gut of the Higher Termite Nasutitermes takasagoensis.</title>
        <authorList>
            <person name="Noda S."/>
            <person name="Aihara C."/>
            <person name="Yuki M."/>
            <person name="Ohkuma M."/>
        </authorList>
    </citation>
    <scope>NUCLEOTIDE SEQUENCE [LARGE SCALE GENOMIC DNA]</scope>
    <source>
        <strain evidence="3 4">NtB2</strain>
    </source>
</reference>
<sequence>MNMKEMTQKTGLSADSIRYYEKEKLIRIPRNISGYRDFTTANLERLTLITKFRAAGCGIDFLRKYCALLDDTKNHDSEQRQMLADEAINAKKRLAAMTDAIDYLDYKVEVYYKNVKKLGDQSKN</sequence>
<evidence type="ECO:0000313" key="3">
    <source>
        <dbReference type="EMBL" id="GBG97562.1"/>
    </source>
</evidence>
<protein>
    <submittedName>
        <fullName evidence="3">MerR family transcriptional regulator</fullName>
    </submittedName>
</protein>
<dbReference type="InterPro" id="IPR047057">
    <property type="entry name" value="MerR_fam"/>
</dbReference>
<organism evidence="3 4">
    <name type="scientific">Lactococcus termiticola</name>
    <dbReference type="NCBI Taxonomy" id="2169526"/>
    <lineage>
        <taxon>Bacteria</taxon>
        <taxon>Bacillati</taxon>
        <taxon>Bacillota</taxon>
        <taxon>Bacilli</taxon>
        <taxon>Lactobacillales</taxon>
        <taxon>Streptococcaceae</taxon>
        <taxon>Lactococcus</taxon>
    </lineage>
</organism>
<dbReference type="InterPro" id="IPR009061">
    <property type="entry name" value="DNA-bd_dom_put_sf"/>
</dbReference>
<dbReference type="Pfam" id="PF13411">
    <property type="entry name" value="MerR_1"/>
    <property type="match status" value="1"/>
</dbReference>
<dbReference type="RefSeq" id="WP_109246512.1">
    <property type="nucleotide sequence ID" value="NZ_BFFO01000020.1"/>
</dbReference>
<dbReference type="AlphaFoldDB" id="A0A2R5HHT5"/>
<comment type="caution">
    <text evidence="3">The sequence shown here is derived from an EMBL/GenBank/DDBJ whole genome shotgun (WGS) entry which is preliminary data.</text>
</comment>
<keyword evidence="1" id="KW-0238">DNA-binding</keyword>
<feature type="domain" description="HTH merR-type" evidence="2">
    <location>
        <begin position="1"/>
        <end position="68"/>
    </location>
</feature>
<keyword evidence="4" id="KW-1185">Reference proteome</keyword>
<dbReference type="Gene3D" id="1.10.1660.10">
    <property type="match status" value="1"/>
</dbReference>
<accession>A0A2R5HHT5</accession>
<dbReference type="InterPro" id="IPR000551">
    <property type="entry name" value="MerR-type_HTH_dom"/>
</dbReference>
<proteinExistence type="predicted"/>
<dbReference type="EMBL" id="BFFO01000020">
    <property type="protein sequence ID" value="GBG97562.1"/>
    <property type="molecule type" value="Genomic_DNA"/>
</dbReference>
<name>A0A2R5HHT5_9LACT</name>
<evidence type="ECO:0000259" key="2">
    <source>
        <dbReference type="PROSITE" id="PS50937"/>
    </source>
</evidence>
<dbReference type="Proteomes" id="UP000245021">
    <property type="component" value="Unassembled WGS sequence"/>
</dbReference>
<dbReference type="SMART" id="SM00422">
    <property type="entry name" value="HTH_MERR"/>
    <property type="match status" value="1"/>
</dbReference>
<evidence type="ECO:0000256" key="1">
    <source>
        <dbReference type="ARBA" id="ARBA00023125"/>
    </source>
</evidence>
<dbReference type="PROSITE" id="PS50937">
    <property type="entry name" value="HTH_MERR_2"/>
    <property type="match status" value="1"/>
</dbReference>
<dbReference type="SUPFAM" id="SSF46955">
    <property type="entry name" value="Putative DNA-binding domain"/>
    <property type="match status" value="1"/>
</dbReference>
<dbReference type="PANTHER" id="PTHR30204:SF98">
    <property type="entry name" value="HTH-TYPE TRANSCRIPTIONAL REGULATOR ADHR"/>
    <property type="match status" value="1"/>
</dbReference>
<dbReference type="GO" id="GO:0003677">
    <property type="term" value="F:DNA binding"/>
    <property type="evidence" value="ECO:0007669"/>
    <property type="project" value="UniProtKB-KW"/>
</dbReference>